<dbReference type="InterPro" id="IPR002182">
    <property type="entry name" value="NB-ARC"/>
</dbReference>
<evidence type="ECO:0008006" key="13">
    <source>
        <dbReference type="Google" id="ProtNLM"/>
    </source>
</evidence>
<dbReference type="PRINTS" id="PR00364">
    <property type="entry name" value="DISEASERSIST"/>
</dbReference>
<keyword evidence="3" id="KW-0547">Nucleotide-binding</keyword>
<proteinExistence type="predicted"/>
<dbReference type="Pfam" id="PF00931">
    <property type="entry name" value="NB-ARC"/>
    <property type="match status" value="1"/>
</dbReference>
<dbReference type="InterPro" id="IPR056789">
    <property type="entry name" value="LRR_R13L1-DRL21"/>
</dbReference>
<keyword evidence="12" id="KW-1185">Reference proteome</keyword>
<evidence type="ECO:0000259" key="6">
    <source>
        <dbReference type="Pfam" id="PF00931"/>
    </source>
</evidence>
<dbReference type="AlphaFoldDB" id="A0A444XCK6"/>
<dbReference type="Proteomes" id="UP000289738">
    <property type="component" value="Chromosome B09"/>
</dbReference>
<reference evidence="11 12" key="1">
    <citation type="submission" date="2019-01" db="EMBL/GenBank/DDBJ databases">
        <title>Sequencing of cultivated peanut Arachis hypogaea provides insights into genome evolution and oil improvement.</title>
        <authorList>
            <person name="Chen X."/>
        </authorList>
    </citation>
    <scope>NUCLEOTIDE SEQUENCE [LARGE SCALE GENOMIC DNA]</scope>
    <source>
        <strain evidence="12">cv. Fuhuasheng</strain>
        <tissue evidence="11">Leaves</tissue>
    </source>
</reference>
<name>A0A444XCK6_ARAHY</name>
<gene>
    <name evidence="11" type="ORF">Ahy_B09g094856</name>
</gene>
<organism evidence="11 12">
    <name type="scientific">Arachis hypogaea</name>
    <name type="common">Peanut</name>
    <dbReference type="NCBI Taxonomy" id="3818"/>
    <lineage>
        <taxon>Eukaryota</taxon>
        <taxon>Viridiplantae</taxon>
        <taxon>Streptophyta</taxon>
        <taxon>Embryophyta</taxon>
        <taxon>Tracheophyta</taxon>
        <taxon>Spermatophyta</taxon>
        <taxon>Magnoliopsida</taxon>
        <taxon>eudicotyledons</taxon>
        <taxon>Gunneridae</taxon>
        <taxon>Pentapetalae</taxon>
        <taxon>rosids</taxon>
        <taxon>fabids</taxon>
        <taxon>Fabales</taxon>
        <taxon>Fabaceae</taxon>
        <taxon>Papilionoideae</taxon>
        <taxon>50 kb inversion clade</taxon>
        <taxon>dalbergioids sensu lato</taxon>
        <taxon>Dalbergieae</taxon>
        <taxon>Pterocarpus clade</taxon>
        <taxon>Arachis</taxon>
    </lineage>
</organism>
<keyword evidence="2" id="KW-0677">Repeat</keyword>
<evidence type="ECO:0000256" key="1">
    <source>
        <dbReference type="ARBA" id="ARBA00022614"/>
    </source>
</evidence>
<evidence type="ECO:0000313" key="11">
    <source>
        <dbReference type="EMBL" id="RYQ87347.1"/>
    </source>
</evidence>
<dbReference type="Gene3D" id="1.10.8.430">
    <property type="entry name" value="Helical domain of apoptotic protease-activating factors"/>
    <property type="match status" value="1"/>
</dbReference>
<feature type="domain" description="NB-ARC" evidence="6">
    <location>
        <begin position="158"/>
        <end position="336"/>
    </location>
</feature>
<feature type="domain" description="Disease resistance R13L4/SHOC-2-like LRR" evidence="9">
    <location>
        <begin position="853"/>
        <end position="1006"/>
    </location>
</feature>
<dbReference type="STRING" id="3818.A0A444XCK6"/>
<dbReference type="InterPro" id="IPR042197">
    <property type="entry name" value="Apaf_helical"/>
</dbReference>
<comment type="caution">
    <text evidence="11">The sequence shown here is derived from an EMBL/GenBank/DDBJ whole genome shotgun (WGS) entry which is preliminary data.</text>
</comment>
<dbReference type="Pfam" id="PF23598">
    <property type="entry name" value="LRR_14"/>
    <property type="match status" value="1"/>
</dbReference>
<dbReference type="GO" id="GO:0006952">
    <property type="term" value="P:defense response"/>
    <property type="evidence" value="ECO:0007669"/>
    <property type="project" value="UniProtKB-KW"/>
</dbReference>
<dbReference type="SUPFAM" id="SSF52540">
    <property type="entry name" value="P-loop containing nucleoside triphosphate hydrolases"/>
    <property type="match status" value="1"/>
</dbReference>
<dbReference type="GO" id="GO:0043531">
    <property type="term" value="F:ADP binding"/>
    <property type="evidence" value="ECO:0007669"/>
    <property type="project" value="InterPro"/>
</dbReference>
<evidence type="ECO:0000313" key="12">
    <source>
        <dbReference type="Proteomes" id="UP000289738"/>
    </source>
</evidence>
<evidence type="ECO:0000259" key="10">
    <source>
        <dbReference type="Pfam" id="PF25019"/>
    </source>
</evidence>
<dbReference type="InterPro" id="IPR032675">
    <property type="entry name" value="LRR_dom_sf"/>
</dbReference>
<evidence type="ECO:0000256" key="4">
    <source>
        <dbReference type="ARBA" id="ARBA00022821"/>
    </source>
</evidence>
<protein>
    <recommendedName>
        <fullName evidence="13">Disease resistance protein</fullName>
    </recommendedName>
</protein>
<dbReference type="Gene3D" id="3.80.10.10">
    <property type="entry name" value="Ribonuclease Inhibitor"/>
    <property type="match status" value="3"/>
</dbReference>
<dbReference type="Gene3D" id="1.20.5.4130">
    <property type="match status" value="1"/>
</dbReference>
<keyword evidence="5" id="KW-0067">ATP-binding</keyword>
<keyword evidence="4" id="KW-0611">Plant defense</keyword>
<accession>A0A444XCK6</accession>
<dbReference type="PANTHER" id="PTHR36766">
    <property type="entry name" value="PLANT BROAD-SPECTRUM MILDEW RESISTANCE PROTEIN RPW8"/>
    <property type="match status" value="1"/>
</dbReference>
<dbReference type="GO" id="GO:0005524">
    <property type="term" value="F:ATP binding"/>
    <property type="evidence" value="ECO:0007669"/>
    <property type="project" value="UniProtKB-KW"/>
</dbReference>
<evidence type="ECO:0000259" key="9">
    <source>
        <dbReference type="Pfam" id="PF23598"/>
    </source>
</evidence>
<feature type="domain" description="Disease resistance protein winged helix" evidence="8">
    <location>
        <begin position="419"/>
        <end position="490"/>
    </location>
</feature>
<dbReference type="Pfam" id="PF23559">
    <property type="entry name" value="WHD_DRP"/>
    <property type="match status" value="1"/>
</dbReference>
<evidence type="ECO:0000259" key="7">
    <source>
        <dbReference type="Pfam" id="PF18052"/>
    </source>
</evidence>
<keyword evidence="1" id="KW-0433">Leucine-rich repeat</keyword>
<evidence type="ECO:0000256" key="2">
    <source>
        <dbReference type="ARBA" id="ARBA00022737"/>
    </source>
</evidence>
<feature type="domain" description="Disease resistance N-terminal" evidence="7">
    <location>
        <begin position="6"/>
        <end position="87"/>
    </location>
</feature>
<dbReference type="EMBL" id="SDMP01000019">
    <property type="protein sequence ID" value="RYQ87347.1"/>
    <property type="molecule type" value="Genomic_DNA"/>
</dbReference>
<dbReference type="Pfam" id="PF25019">
    <property type="entry name" value="LRR_R13L1-DRL21"/>
    <property type="match status" value="1"/>
</dbReference>
<dbReference type="InterPro" id="IPR036388">
    <property type="entry name" value="WH-like_DNA-bd_sf"/>
</dbReference>
<dbReference type="Gene3D" id="3.40.50.300">
    <property type="entry name" value="P-loop containing nucleotide triphosphate hydrolases"/>
    <property type="match status" value="1"/>
</dbReference>
<sequence length="1018" mass="116427">MAEALLGIVLDNLIPFVQTEFAAFFGIKEKAEELSRTLQLIKVVLDDAEEKQWSNRPLKVWLQQLKDAMYVMDDILDQLPTESSQLGCLSSLNPKNVMHRRELGQKLNEIIGRLDRIAQARTNFDLRQGVRESPSEVIGWRQTSSTITLPQVYGRDEDKKQVLEFLLSPLRSSEFISVYPIVGFGGLGKTTLVQLVYNDPEVGNNFYLKIWVCVSENFTMESILCSIVEAITNEKYELKALDVMEKKVKELLQSKKYLLVLDDVWKRSQEMELGLTQDKWDKLRSVLSCGSKGSSILVSTRDKHVATIMGTCQAHHLDRLSDDDCWSLFKLRAFGADREERAELVAIGKEIVRKCGGSPLAALALGGVMQSRSTEKEWVEVQKSEVWSLPDENDIMAVLRLSYSCLSPTLKQCFAFCAIFPKDKEIMKQELIYLWMANGFISSRPNLEVEEVGNMVWNELYQKSFFQDVKSDDFSGKIYFKMHDLVHDLAQSISKQECICLEKQNLNDSSRNSHHILFHRIDKKQFKERAFEKAESLRTLYQLNSHEFPFSSTLIPTNHSLRVLCINDRKIPSFGSLTCLRYLELRRLDIKSLPASICNLRRLEILKLKSLENLRRLPKHLTRIQNLRHLVIHECRWLSRMFPDAHKLCHLRTLTVYIVKPEKGHSLAELRTLNLGGELRIEGLGNVGSISEAENANLKGKQDLRQLMLSWSNIGKNKSVVGAEEVLEALQPHFTLKLLTIQGYEGIHWPTWMENNSATHNLVSLRLVDCGKCRHLPPVGKLPFLKKLVVSFMNDMQYIDKDESYDGVEAKAFPSLEELKVSYLPNMELLLKRETTHMFPSLSILYIYKCPKLQLPCLPSVEHLTVWHCSNEQLKSISNLSGLNELYLRHSDQVSCFPEGMMKNMTSLATLEIDYLSELKDLPSDITKLTALTHLSISNCGKLECLPEQGWEGLSSLRHLSIHNCEGLESLPDGVRHLTSLQSLTIVKCPVLEKRCEKGTGEDWHKIAHVPHLKFDRF</sequence>
<evidence type="ECO:0000256" key="3">
    <source>
        <dbReference type="ARBA" id="ARBA00022741"/>
    </source>
</evidence>
<evidence type="ECO:0000256" key="5">
    <source>
        <dbReference type="ARBA" id="ARBA00022840"/>
    </source>
</evidence>
<dbReference type="SUPFAM" id="SSF52058">
    <property type="entry name" value="L domain-like"/>
    <property type="match status" value="2"/>
</dbReference>
<dbReference type="PANTHER" id="PTHR36766:SF42">
    <property type="entry name" value="NB-ARC DOMAIN DISEASE RESISTANCE PROTEIN"/>
    <property type="match status" value="1"/>
</dbReference>
<dbReference type="InterPro" id="IPR058922">
    <property type="entry name" value="WHD_DRP"/>
</dbReference>
<dbReference type="Gene3D" id="1.10.10.10">
    <property type="entry name" value="Winged helix-like DNA-binding domain superfamily/Winged helix DNA-binding domain"/>
    <property type="match status" value="1"/>
</dbReference>
<evidence type="ECO:0000259" key="8">
    <source>
        <dbReference type="Pfam" id="PF23559"/>
    </source>
</evidence>
<dbReference type="FunFam" id="1.10.10.10:FF:000322">
    <property type="entry name" value="Probable disease resistance protein At1g63360"/>
    <property type="match status" value="1"/>
</dbReference>
<dbReference type="InterPro" id="IPR041118">
    <property type="entry name" value="Rx_N"/>
</dbReference>
<dbReference type="GO" id="GO:0051707">
    <property type="term" value="P:response to other organism"/>
    <property type="evidence" value="ECO:0007669"/>
    <property type="project" value="UniProtKB-ARBA"/>
</dbReference>
<dbReference type="Pfam" id="PF18052">
    <property type="entry name" value="Rx_N"/>
    <property type="match status" value="1"/>
</dbReference>
<feature type="domain" description="R13L1/DRL21-like LRR repeat region" evidence="10">
    <location>
        <begin position="667"/>
        <end position="792"/>
    </location>
</feature>
<dbReference type="InterPro" id="IPR027417">
    <property type="entry name" value="P-loop_NTPase"/>
</dbReference>
<dbReference type="InterPro" id="IPR055414">
    <property type="entry name" value="LRR_R13L4/SHOC2-like"/>
</dbReference>